<proteinExistence type="predicted"/>
<protein>
    <submittedName>
        <fullName evidence="1">Uncharacterized protein</fullName>
    </submittedName>
</protein>
<gene>
    <name evidence="1" type="ORF">LCI18_015301</name>
</gene>
<evidence type="ECO:0000313" key="2">
    <source>
        <dbReference type="Proteomes" id="UP000830768"/>
    </source>
</evidence>
<accession>A0ACD3ZT30</accession>
<dbReference type="Proteomes" id="UP000830768">
    <property type="component" value="Chromosome 13"/>
</dbReference>
<name>A0ACD3ZT30_FUSSC</name>
<keyword evidence="2" id="KW-1185">Reference proteome</keyword>
<sequence>MVSRFKPRYLHELFNARLFSIHPDTLRVRAFVPYDLILEHHGSRAHLPPNIDRRALGHHYEMCCIENMTAVLTGPIEQPPSLPGTPFSRMGSASSLGSGSHTPAAPGSRHDSRKRLFQHGRHGNQAKTPRSEDNRSCDTDQPMDQPHQPRMVKREAPISDDETPDAKRWRPSDEDEELEYCDCDGQGYVTPCDHEDSLSSVNWTLVGFR</sequence>
<organism evidence="1 2">
    <name type="scientific">Fusarium solani subsp. cucurbitae</name>
    <name type="common">Neocosmosporum cucurbitae</name>
    <dbReference type="NCBI Taxonomy" id="2747967"/>
    <lineage>
        <taxon>Eukaryota</taxon>
        <taxon>Fungi</taxon>
        <taxon>Dikarya</taxon>
        <taxon>Ascomycota</taxon>
        <taxon>Pezizomycotina</taxon>
        <taxon>Sordariomycetes</taxon>
        <taxon>Hypocreomycetidae</taxon>
        <taxon>Hypocreales</taxon>
        <taxon>Nectriaceae</taxon>
        <taxon>Fusarium</taxon>
        <taxon>Fusarium solani species complex</taxon>
    </lineage>
</organism>
<dbReference type="EMBL" id="CP090041">
    <property type="protein sequence ID" value="UPL04367.1"/>
    <property type="molecule type" value="Genomic_DNA"/>
</dbReference>
<reference evidence="1" key="1">
    <citation type="submission" date="2021-11" db="EMBL/GenBank/DDBJ databases">
        <title>Fusarium solani-melongenae Genome sequencing and assembly.</title>
        <authorList>
            <person name="Xie S."/>
            <person name="Huang L."/>
            <person name="Zhang X."/>
        </authorList>
    </citation>
    <scope>NUCLEOTIDE SEQUENCE</scope>
    <source>
        <strain evidence="1">CRI 24-3</strain>
    </source>
</reference>
<evidence type="ECO:0000313" key="1">
    <source>
        <dbReference type="EMBL" id="UPL04367.1"/>
    </source>
</evidence>